<protein>
    <submittedName>
        <fullName evidence="3">Uncharacterized protein</fullName>
    </submittedName>
</protein>
<organism evidence="3 4">
    <name type="scientific">Skeletonema marinoi</name>
    <dbReference type="NCBI Taxonomy" id="267567"/>
    <lineage>
        <taxon>Eukaryota</taxon>
        <taxon>Sar</taxon>
        <taxon>Stramenopiles</taxon>
        <taxon>Ochrophyta</taxon>
        <taxon>Bacillariophyta</taxon>
        <taxon>Coscinodiscophyceae</taxon>
        <taxon>Thalassiosirophycidae</taxon>
        <taxon>Thalassiosirales</taxon>
        <taxon>Skeletonemataceae</taxon>
        <taxon>Skeletonema</taxon>
        <taxon>Skeletonema marinoi-dohrnii complex</taxon>
    </lineage>
</organism>
<feature type="region of interest" description="Disordered" evidence="2">
    <location>
        <begin position="174"/>
        <end position="228"/>
    </location>
</feature>
<feature type="coiled-coil region" evidence="1">
    <location>
        <begin position="368"/>
        <end position="432"/>
    </location>
</feature>
<proteinExistence type="predicted"/>
<keyword evidence="4" id="KW-1185">Reference proteome</keyword>
<dbReference type="AlphaFoldDB" id="A0AAD9D6Z1"/>
<feature type="compositionally biased region" description="Polar residues" evidence="2">
    <location>
        <begin position="204"/>
        <end position="215"/>
    </location>
</feature>
<accession>A0AAD9D6Z1</accession>
<comment type="caution">
    <text evidence="3">The sequence shown here is derived from an EMBL/GenBank/DDBJ whole genome shotgun (WGS) entry which is preliminary data.</text>
</comment>
<feature type="compositionally biased region" description="Basic and acidic residues" evidence="2">
    <location>
        <begin position="1"/>
        <end position="10"/>
    </location>
</feature>
<reference evidence="3" key="1">
    <citation type="submission" date="2023-06" db="EMBL/GenBank/DDBJ databases">
        <title>Survivors Of The Sea: Transcriptome response of Skeletonema marinoi to long-term dormancy.</title>
        <authorList>
            <person name="Pinder M.I.M."/>
            <person name="Kourtchenko O."/>
            <person name="Robertson E.K."/>
            <person name="Larsson T."/>
            <person name="Maumus F."/>
            <person name="Osuna-Cruz C.M."/>
            <person name="Vancaester E."/>
            <person name="Stenow R."/>
            <person name="Vandepoele K."/>
            <person name="Ploug H."/>
            <person name="Bruchert V."/>
            <person name="Godhe A."/>
            <person name="Topel M."/>
        </authorList>
    </citation>
    <scope>NUCLEOTIDE SEQUENCE</scope>
    <source>
        <strain evidence="3">R05AC</strain>
    </source>
</reference>
<keyword evidence="1" id="KW-0175">Coiled coil</keyword>
<evidence type="ECO:0000313" key="3">
    <source>
        <dbReference type="EMBL" id="KAK1735195.1"/>
    </source>
</evidence>
<dbReference type="Proteomes" id="UP001224775">
    <property type="component" value="Unassembled WGS sequence"/>
</dbReference>
<gene>
    <name evidence="3" type="ORF">QTG54_014261</name>
</gene>
<sequence>MNDKSNKDDAAPATVPNPLLAAPVEKYSSAKAAAVKDNSDRLKRQAEKARATEVTNAAAAAAAMQRRPVHHHHQQQQPPGMFGFNHMMGGMMGGEFPYPGAGMNYFHPGMPTPFVLQPNPASIPPAPAFKSTAAAPSAPQVSTAGSILATAGSSIPLPSPINSVKRKTADDTIVQRLTKKQRPSSTTTQSLLIDLTAQQERKNTGTTKNKSTPAKSTPRDPPGFEAFQRDPSFITSIMASRMKGDGNTDRLLGPLARGIINMSDEKIFKLSNDENDATMKTFVTDVIMPLLGIDDHIAQSNYSNWQGYAHISSENLRSVAKNFFYVRRSSMKAAVQVAFYEMKKNHQKILQTGGYRSNNSDESTAIKVQQLERALEKQKEDNAKMTKQIEEIYESDIADMRNDHKLHVEELKEAHKKEVKALKEEMEDMKSSHREFLGHYVEAAAEAVRFAQKQGEPSCGFLAKNAS</sequence>
<evidence type="ECO:0000313" key="4">
    <source>
        <dbReference type="Proteomes" id="UP001224775"/>
    </source>
</evidence>
<feature type="region of interest" description="Disordered" evidence="2">
    <location>
        <begin position="1"/>
        <end position="22"/>
    </location>
</feature>
<dbReference type="EMBL" id="JATAAI010000035">
    <property type="protein sequence ID" value="KAK1735195.1"/>
    <property type="molecule type" value="Genomic_DNA"/>
</dbReference>
<evidence type="ECO:0000256" key="2">
    <source>
        <dbReference type="SAM" id="MobiDB-lite"/>
    </source>
</evidence>
<name>A0AAD9D6Z1_9STRA</name>
<evidence type="ECO:0000256" key="1">
    <source>
        <dbReference type="SAM" id="Coils"/>
    </source>
</evidence>